<gene>
    <name evidence="2" type="ORF">EV663_1232</name>
</gene>
<protein>
    <submittedName>
        <fullName evidence="2">Uncharacterized protein</fullName>
    </submittedName>
</protein>
<sequence length="188" mass="20216">MEEQLIGIGRPVRGRDREGYDLFELPFGRTQVSVAGYHEAPLCDLFFQRQDLYPAMFELNLIGMSICYAPIIAWTGSCNGLNADAGPVWPAHGPGMAIARFWAGVQDVHGGDYYLGTTEFPDDRAAGLGAVGIADRLLRQAARRSMGPDGPGPAGAGMRQAPDAMAPNTPLDPVQGFAWPEPDRQLAS</sequence>
<proteinExistence type="predicted"/>
<dbReference type="RefSeq" id="WP_132953104.1">
    <property type="nucleotide sequence ID" value="NZ_SLXU01000023.1"/>
</dbReference>
<organism evidence="2 3">
    <name type="scientific">Rhodovulum bhavnagarense</name>
    <dbReference type="NCBI Taxonomy" id="992286"/>
    <lineage>
        <taxon>Bacteria</taxon>
        <taxon>Pseudomonadati</taxon>
        <taxon>Pseudomonadota</taxon>
        <taxon>Alphaproteobacteria</taxon>
        <taxon>Rhodobacterales</taxon>
        <taxon>Paracoccaceae</taxon>
        <taxon>Rhodovulum</taxon>
    </lineage>
</organism>
<comment type="caution">
    <text evidence="2">The sequence shown here is derived from an EMBL/GenBank/DDBJ whole genome shotgun (WGS) entry which is preliminary data.</text>
</comment>
<reference evidence="2 3" key="1">
    <citation type="submission" date="2019-03" db="EMBL/GenBank/DDBJ databases">
        <title>Genomic Encyclopedia of Type Strains, Phase IV (KMG-IV): sequencing the most valuable type-strain genomes for metagenomic binning, comparative biology and taxonomic classification.</title>
        <authorList>
            <person name="Goeker M."/>
        </authorList>
    </citation>
    <scope>NUCLEOTIDE SEQUENCE [LARGE SCALE GENOMIC DNA]</scope>
    <source>
        <strain evidence="2 3">DSM 24766</strain>
    </source>
</reference>
<evidence type="ECO:0000256" key="1">
    <source>
        <dbReference type="SAM" id="MobiDB-lite"/>
    </source>
</evidence>
<dbReference type="EMBL" id="SLXU01000023">
    <property type="protein sequence ID" value="TCP58503.1"/>
    <property type="molecule type" value="Genomic_DNA"/>
</dbReference>
<accession>A0A4R2R7C3</accession>
<dbReference type="Proteomes" id="UP000295050">
    <property type="component" value="Unassembled WGS sequence"/>
</dbReference>
<feature type="region of interest" description="Disordered" evidence="1">
    <location>
        <begin position="143"/>
        <end position="188"/>
    </location>
</feature>
<name>A0A4R2R7C3_9RHOB</name>
<evidence type="ECO:0000313" key="3">
    <source>
        <dbReference type="Proteomes" id="UP000295050"/>
    </source>
</evidence>
<evidence type="ECO:0000313" key="2">
    <source>
        <dbReference type="EMBL" id="TCP58503.1"/>
    </source>
</evidence>
<keyword evidence="3" id="KW-1185">Reference proteome</keyword>
<dbReference type="AlphaFoldDB" id="A0A4R2R7C3"/>